<proteinExistence type="predicted"/>
<dbReference type="HOGENOM" id="CLU_2061810_0_0_1"/>
<comment type="caution">
    <text evidence="1">The sequence shown here is derived from an EMBL/GenBank/DDBJ whole genome shotgun (WGS) entry which is preliminary data.</text>
</comment>
<keyword evidence="2" id="KW-1185">Reference proteome</keyword>
<reference evidence="1 2" key="1">
    <citation type="journal article" date="2011" name="Genome Biol.">
        <title>Comparative genome sequence analysis underscores mycoparasitism as the ancestral life style of Trichoderma.</title>
        <authorList>
            <person name="Kubicek C.P."/>
            <person name="Herrera-Estrella A."/>
            <person name="Seidl-Seiboth V."/>
            <person name="Martinez D.A."/>
            <person name="Druzhinina I.S."/>
            <person name="Thon M."/>
            <person name="Zeilinger S."/>
            <person name="Casas-Flores S."/>
            <person name="Horwitz B.A."/>
            <person name="Mukherjee P.K."/>
            <person name="Mukherjee M."/>
            <person name="Kredics L."/>
            <person name="Alcaraz L.D."/>
            <person name="Aerts A."/>
            <person name="Antal Z."/>
            <person name="Atanasova L."/>
            <person name="Cervantes-Badillo M.G."/>
            <person name="Challacombe J."/>
            <person name="Chertkov O."/>
            <person name="McCluskey K."/>
            <person name="Coulpier F."/>
            <person name="Deshpande N."/>
            <person name="von Doehren H."/>
            <person name="Ebbole D.J."/>
            <person name="Esquivel-Naranjo E.U."/>
            <person name="Fekete E."/>
            <person name="Flipphi M."/>
            <person name="Glaser F."/>
            <person name="Gomez-Rodriguez E.Y."/>
            <person name="Gruber S."/>
            <person name="Han C."/>
            <person name="Henrissat B."/>
            <person name="Hermosa R."/>
            <person name="Hernandez-Onate M."/>
            <person name="Karaffa L."/>
            <person name="Kosti I."/>
            <person name="Le Crom S."/>
            <person name="Lindquist E."/>
            <person name="Lucas S."/>
            <person name="Luebeck M."/>
            <person name="Luebeck P.S."/>
            <person name="Margeot A."/>
            <person name="Metz B."/>
            <person name="Misra M."/>
            <person name="Nevalainen H."/>
            <person name="Omann M."/>
            <person name="Packer N."/>
            <person name="Perrone G."/>
            <person name="Uresti-Rivera E.E."/>
            <person name="Salamov A."/>
            <person name="Schmoll M."/>
            <person name="Seiboth B."/>
            <person name="Shapiro H."/>
            <person name="Sukno S."/>
            <person name="Tamayo-Ramos J.A."/>
            <person name="Tisch D."/>
            <person name="Wiest A."/>
            <person name="Wilkinson H.H."/>
            <person name="Zhang M."/>
            <person name="Coutinho P.M."/>
            <person name="Kenerley C.M."/>
            <person name="Monte E."/>
            <person name="Baker S.E."/>
            <person name="Grigoriev I.V."/>
        </authorList>
    </citation>
    <scope>NUCLEOTIDE SEQUENCE [LARGE SCALE GENOMIC DNA]</scope>
    <source>
        <strain evidence="2">ATCC 20476 / IMI 206040</strain>
    </source>
</reference>
<evidence type="ECO:0000313" key="2">
    <source>
        <dbReference type="Proteomes" id="UP000005426"/>
    </source>
</evidence>
<organism evidence="1 2">
    <name type="scientific">Hypocrea atroviridis (strain ATCC 20476 / IMI 206040)</name>
    <name type="common">Trichoderma atroviride</name>
    <dbReference type="NCBI Taxonomy" id="452589"/>
    <lineage>
        <taxon>Eukaryota</taxon>
        <taxon>Fungi</taxon>
        <taxon>Dikarya</taxon>
        <taxon>Ascomycota</taxon>
        <taxon>Pezizomycotina</taxon>
        <taxon>Sordariomycetes</taxon>
        <taxon>Hypocreomycetidae</taxon>
        <taxon>Hypocreales</taxon>
        <taxon>Hypocreaceae</taxon>
        <taxon>Trichoderma</taxon>
    </lineage>
</organism>
<dbReference type="EMBL" id="ABDG02000027">
    <property type="protein sequence ID" value="EHK40781.1"/>
    <property type="molecule type" value="Genomic_DNA"/>
</dbReference>
<gene>
    <name evidence="1" type="ORF">TRIATDRAFT_286377</name>
</gene>
<dbReference type="Proteomes" id="UP000005426">
    <property type="component" value="Unassembled WGS sequence"/>
</dbReference>
<name>G9P7G6_HYPAI</name>
<accession>G9P7G6</accession>
<sequence length="119" mass="13561">MVGDLFWPNLMEIVGIPVSTNFEPLYLAPSRIESVTDGADEARNWPLGGYLGDGRTLCIRVKKSWNSYQICRIDGYTNYEDYVPNIKMKKGVCRYEMTGFGPIFGFEAAMWKRAKKTGF</sequence>
<evidence type="ECO:0000313" key="1">
    <source>
        <dbReference type="EMBL" id="EHK40781.1"/>
    </source>
</evidence>
<protein>
    <submittedName>
        <fullName evidence="1">Uncharacterized protein</fullName>
    </submittedName>
</protein>
<dbReference type="AlphaFoldDB" id="G9P7G6"/>